<evidence type="ECO:0000259" key="6">
    <source>
        <dbReference type="PROSITE" id="PS50001"/>
    </source>
</evidence>
<dbReference type="GeneTree" id="ENSGT00940000160331"/>
<dbReference type="InterPro" id="IPR000980">
    <property type="entry name" value="SH2"/>
</dbReference>
<dbReference type="SMART" id="SM00252">
    <property type="entry name" value="SH2"/>
    <property type="match status" value="1"/>
</dbReference>
<dbReference type="InterPro" id="IPR001452">
    <property type="entry name" value="SH3_domain"/>
</dbReference>
<dbReference type="Ensembl" id="ENSPRET00000033349.1">
    <property type="protein sequence ID" value="ENSPREP00000032972.1"/>
    <property type="gene ID" value="ENSPREG00000022344.1"/>
</dbReference>
<dbReference type="Gene3D" id="2.30.30.40">
    <property type="entry name" value="SH3 Domains"/>
    <property type="match status" value="1"/>
</dbReference>
<dbReference type="STRING" id="8081.ENSPREP00000032972"/>
<evidence type="ECO:0000256" key="3">
    <source>
        <dbReference type="ARBA" id="ARBA00023288"/>
    </source>
</evidence>
<dbReference type="Proteomes" id="UP000242638">
    <property type="component" value="Unassembled WGS sequence"/>
</dbReference>
<dbReference type="SUPFAM" id="SSF55550">
    <property type="entry name" value="SH2 domain"/>
    <property type="match status" value="1"/>
</dbReference>
<keyword evidence="2 4" id="KW-0727">SH2 domain</keyword>
<dbReference type="SUPFAM" id="SSF50044">
    <property type="entry name" value="SH3-domain"/>
    <property type="match status" value="1"/>
</dbReference>
<dbReference type="PRINTS" id="PR00401">
    <property type="entry name" value="SH2DOMAIN"/>
</dbReference>
<protein>
    <submittedName>
        <fullName evidence="8">Src like adaptor 2a</fullName>
    </submittedName>
</protein>
<evidence type="ECO:0000256" key="1">
    <source>
        <dbReference type="ARBA" id="ARBA00022443"/>
    </source>
</evidence>
<feature type="domain" description="SH3" evidence="7">
    <location>
        <begin position="54"/>
        <end position="114"/>
    </location>
</feature>
<dbReference type="InterPro" id="IPR036860">
    <property type="entry name" value="SH2_dom_sf"/>
</dbReference>
<evidence type="ECO:0000259" key="7">
    <source>
        <dbReference type="PROSITE" id="PS50002"/>
    </source>
</evidence>
<proteinExistence type="predicted"/>
<sequence>MNSKCVVFNAFCTSCHKRKISLFSSLREASKPRSFPRLHAQNINDACISSLAGQQESVIVSLYDYPSFECTELTMHMGERLTVVSDDGDFVMVRSTTTGRESYVPTNYTAKVTDKWLYTGISRCKAEELLRHPSNQTGAFLIRESETNRDSYSLSILRRTGSSDLNPVKHYRISQLENSWVYISPGLTFPSLHYLVQHYSDGLCCRLTVPCFIQGLDEPRPVPTTVRRPTINWREISRTESDNSLVSDGLREAISSYLQLTECKDHSWDT</sequence>
<dbReference type="SMART" id="SM00326">
    <property type="entry name" value="SH3"/>
    <property type="match status" value="1"/>
</dbReference>
<dbReference type="PROSITE" id="PS50002">
    <property type="entry name" value="SH3"/>
    <property type="match status" value="1"/>
</dbReference>
<dbReference type="PRINTS" id="PR00452">
    <property type="entry name" value="SH3DOMAIN"/>
</dbReference>
<evidence type="ECO:0000256" key="4">
    <source>
        <dbReference type="PROSITE-ProRule" id="PRU00191"/>
    </source>
</evidence>
<dbReference type="InterPro" id="IPR036028">
    <property type="entry name" value="SH3-like_dom_sf"/>
</dbReference>
<dbReference type="Gene3D" id="3.30.505.10">
    <property type="entry name" value="SH2 domain"/>
    <property type="match status" value="1"/>
</dbReference>
<accession>A0A3P9QFM4</accession>
<dbReference type="PROSITE" id="PS50001">
    <property type="entry name" value="SH2"/>
    <property type="match status" value="1"/>
</dbReference>
<name>A0A3P9QFM4_POERE</name>
<dbReference type="Pfam" id="PF00017">
    <property type="entry name" value="SH2"/>
    <property type="match status" value="1"/>
</dbReference>
<reference evidence="8" key="3">
    <citation type="submission" date="2025-09" db="UniProtKB">
        <authorList>
            <consortium name="Ensembl"/>
        </authorList>
    </citation>
    <scope>IDENTIFICATION</scope>
    <source>
        <strain evidence="8">Guanapo</strain>
    </source>
</reference>
<reference evidence="9" key="1">
    <citation type="submission" date="2013-11" db="EMBL/GenBank/DDBJ databases">
        <title>The genomic landscape of the Guanapo guppy.</title>
        <authorList>
            <person name="Kuenstner A."/>
            <person name="Dreyer C."/>
        </authorList>
    </citation>
    <scope>NUCLEOTIDE SEQUENCE</scope>
    <source>
        <strain evidence="9">Guanapo</strain>
    </source>
</reference>
<dbReference type="AlphaFoldDB" id="A0A3P9QFM4"/>
<dbReference type="Bgee" id="ENSPREG00000022344">
    <property type="expression patterns" value="Expressed in head and 1 other cell type or tissue"/>
</dbReference>
<keyword evidence="9" id="KW-1185">Reference proteome</keyword>
<evidence type="ECO:0000256" key="2">
    <source>
        <dbReference type="ARBA" id="ARBA00022999"/>
    </source>
</evidence>
<organism evidence="8 9">
    <name type="scientific">Poecilia reticulata</name>
    <name type="common">Guppy</name>
    <name type="synonym">Acanthophacelus reticulatus</name>
    <dbReference type="NCBI Taxonomy" id="8081"/>
    <lineage>
        <taxon>Eukaryota</taxon>
        <taxon>Metazoa</taxon>
        <taxon>Chordata</taxon>
        <taxon>Craniata</taxon>
        <taxon>Vertebrata</taxon>
        <taxon>Euteleostomi</taxon>
        <taxon>Actinopterygii</taxon>
        <taxon>Neopterygii</taxon>
        <taxon>Teleostei</taxon>
        <taxon>Neoteleostei</taxon>
        <taxon>Acanthomorphata</taxon>
        <taxon>Ovalentaria</taxon>
        <taxon>Atherinomorphae</taxon>
        <taxon>Cyprinodontiformes</taxon>
        <taxon>Poeciliidae</taxon>
        <taxon>Poeciliinae</taxon>
        <taxon>Poecilia</taxon>
    </lineage>
</organism>
<dbReference type="InterPro" id="IPR043539">
    <property type="entry name" value="Grb2-like"/>
</dbReference>
<feature type="domain" description="SH2" evidence="6">
    <location>
        <begin position="116"/>
        <end position="201"/>
    </location>
</feature>
<evidence type="ECO:0000313" key="9">
    <source>
        <dbReference type="Proteomes" id="UP000242638"/>
    </source>
</evidence>
<evidence type="ECO:0000313" key="8">
    <source>
        <dbReference type="Ensembl" id="ENSPREP00000032972.1"/>
    </source>
</evidence>
<evidence type="ECO:0000256" key="5">
    <source>
        <dbReference type="PROSITE-ProRule" id="PRU00192"/>
    </source>
</evidence>
<reference evidence="8" key="2">
    <citation type="submission" date="2025-08" db="UniProtKB">
        <authorList>
            <consortium name="Ensembl"/>
        </authorList>
    </citation>
    <scope>IDENTIFICATION</scope>
    <source>
        <strain evidence="8">Guanapo</strain>
    </source>
</reference>
<keyword evidence="1 5" id="KW-0728">SH3 domain</keyword>
<keyword evidence="3" id="KW-0449">Lipoprotein</keyword>
<dbReference type="PANTHER" id="PTHR46037">
    <property type="entry name" value="PROTEIN ENHANCER OF SEVENLESS 2B"/>
    <property type="match status" value="1"/>
</dbReference>